<feature type="compositionally biased region" description="Basic and acidic residues" evidence="1">
    <location>
        <begin position="276"/>
        <end position="304"/>
    </location>
</feature>
<evidence type="ECO:0000256" key="1">
    <source>
        <dbReference type="SAM" id="MobiDB-lite"/>
    </source>
</evidence>
<feature type="compositionally biased region" description="Basic and acidic residues" evidence="1">
    <location>
        <begin position="232"/>
        <end position="251"/>
    </location>
</feature>
<feature type="region of interest" description="Disordered" evidence="1">
    <location>
        <begin position="276"/>
        <end position="311"/>
    </location>
</feature>
<gene>
    <name evidence="2" type="ORF">AKO1_000870</name>
</gene>
<evidence type="ECO:0008006" key="4">
    <source>
        <dbReference type="Google" id="ProtNLM"/>
    </source>
</evidence>
<keyword evidence="3" id="KW-1185">Reference proteome</keyword>
<organism evidence="2 3">
    <name type="scientific">Acrasis kona</name>
    <dbReference type="NCBI Taxonomy" id="1008807"/>
    <lineage>
        <taxon>Eukaryota</taxon>
        <taxon>Discoba</taxon>
        <taxon>Heterolobosea</taxon>
        <taxon>Tetramitia</taxon>
        <taxon>Eutetramitia</taxon>
        <taxon>Acrasidae</taxon>
        <taxon>Acrasis</taxon>
    </lineage>
</organism>
<dbReference type="Proteomes" id="UP001431209">
    <property type="component" value="Unassembled WGS sequence"/>
</dbReference>
<comment type="caution">
    <text evidence="2">The sequence shown here is derived from an EMBL/GenBank/DDBJ whole genome shotgun (WGS) entry which is preliminary data.</text>
</comment>
<feature type="non-terminal residue" evidence="2">
    <location>
        <position position="392"/>
    </location>
</feature>
<dbReference type="EMBL" id="JAOPGA020001928">
    <property type="protein sequence ID" value="KAL0492046.1"/>
    <property type="molecule type" value="Genomic_DNA"/>
</dbReference>
<evidence type="ECO:0000313" key="2">
    <source>
        <dbReference type="EMBL" id="KAL0492046.1"/>
    </source>
</evidence>
<name>A0AAW2ZSA0_9EUKA</name>
<sequence length="392" mass="43928">MGSATTLDASINLLPSEEHHTQAHDAHVHDASCTSCPGHDTTHANVMMDTTFHESPRHSMPKDWAFRWMDNIGTHQNLSKLEGHILKNDIPNNFVFRILIKSMKDTDITRIELLHKHKDELANRSLDTIRSRVYHLLEPGASIVLGEQKLAAFKPNVSVSITKFNNEFKSLGRSLGIEEHHMVKIFAENITPAKFSLIAPSLKAGNMSLDKVMTIISEHSKDPLRECYISSDTRDNGSNRRRHNKDDDGGNPRKKPKVPCIHCGKTNHKSEDCYFKDRKKDDDDKDKNGRKDSKTSDRGKPFDRKSHKRATSRIHYVSTPASTREAFNSIKMMRTNASPIPAAKNAVLDTPTTPSIVGVEINTVHLEGELDSGATHSMISSTTLNKLPVDSY</sequence>
<protein>
    <recommendedName>
        <fullName evidence="4">CCHC-type domain-containing protein</fullName>
    </recommendedName>
</protein>
<proteinExistence type="predicted"/>
<accession>A0AAW2ZSA0</accession>
<reference evidence="2 3" key="1">
    <citation type="submission" date="2024-03" db="EMBL/GenBank/DDBJ databases">
        <title>The Acrasis kona genome and developmental transcriptomes reveal deep origins of eukaryotic multicellular pathways.</title>
        <authorList>
            <person name="Sheikh S."/>
            <person name="Fu C.-J."/>
            <person name="Brown M.W."/>
            <person name="Baldauf S.L."/>
        </authorList>
    </citation>
    <scope>NUCLEOTIDE SEQUENCE [LARGE SCALE GENOMIC DNA]</scope>
    <source>
        <strain evidence="2 3">ATCC MYA-3509</strain>
    </source>
</reference>
<dbReference type="AlphaFoldDB" id="A0AAW2ZSA0"/>
<evidence type="ECO:0000313" key="3">
    <source>
        <dbReference type="Proteomes" id="UP001431209"/>
    </source>
</evidence>
<feature type="region of interest" description="Disordered" evidence="1">
    <location>
        <begin position="226"/>
        <end position="262"/>
    </location>
</feature>